<reference evidence="3" key="2">
    <citation type="submission" date="2017-06" db="EMBL/GenBank/DDBJ databases">
        <title>WGS assembly of Brachypodium distachyon.</title>
        <authorList>
            <consortium name="The International Brachypodium Initiative"/>
            <person name="Lucas S."/>
            <person name="Harmon-Smith M."/>
            <person name="Lail K."/>
            <person name="Tice H."/>
            <person name="Grimwood J."/>
            <person name="Bruce D."/>
            <person name="Barry K."/>
            <person name="Shu S."/>
            <person name="Lindquist E."/>
            <person name="Wang M."/>
            <person name="Pitluck S."/>
            <person name="Vogel J.P."/>
            <person name="Garvin D.F."/>
            <person name="Mockler T.C."/>
            <person name="Schmutz J."/>
            <person name="Rokhsar D."/>
            <person name="Bevan M.W."/>
        </authorList>
    </citation>
    <scope>NUCLEOTIDE SEQUENCE</scope>
    <source>
        <strain evidence="3">Bd21</strain>
    </source>
</reference>
<feature type="transmembrane region" description="Helical" evidence="1">
    <location>
        <begin position="386"/>
        <end position="410"/>
    </location>
</feature>
<dbReference type="OMA" id="SATFNWA"/>
<dbReference type="KEGG" id="bdi:100845177"/>
<keyword evidence="1" id="KW-0472">Membrane</keyword>
<sequence length="810" mass="89046">MGLLDGGGGGGGVASYNESCGVTSGLVWNLTSSYADQSNEASMVFATVIMFLLAALFFNLNLFSGLSDASAILDPKVRIVLAKALSLFLPVMSYLFSEAKNAGLACGGSASAAVSGAGAGSPPELPLRARLILTWMILVELLRNKVEEIHMQEGVWHTGIVERAGRVVWLGSLVFFNLRGAGRKSVFGILWLLCVAKLAQRVTFTLVGKNSLAHGKNPRLIISYMARMLHNNHHEQQHGDGADGLLKNCRYAVMGEDKLVTGLAPTGCSLADDANGVTTTTVGKIWQLADSDPFLASIDQDRRLRRLCLSVALFKLLRRSFEHLPPMSEAETRDCRDLIFQGLYNNRSNGGQDDKAEELFQVMNDETIFLSEYYHSVVPVALASPFFLLVNYLVLPFIVLVLCLVMVVLCGNGDVLFAFRSMESDNYSISLGVARMAGCLLRRVATSPSVFFSTIDFSITLLLILVLVYEQAWELVVFLFSNWFLVSLLHGYAAKLHWRGSAVFSWAIRRILWVRGKMSHPDLTMKQLFALRSCRCRLSLMLPATVSQSLPILPTIAVPKEVKRSIAEYIATSLYDPDNIGGRGRALSNGKLAVAGHRELRRACENESVAEVILAWHVATCLFEERRPPCPKEEEGTASARVVATTLSKYCAYLVAYHPELLPDSQEYTESVFEAMEIELRSTVGFWSYYLPDIVGARHEKVRSLAEKLGEALELVGMTVLQRGASLGRALEEEDECGGEGMWKVLADLWVQLLVYVAPSGDEERVMGHAKVLPEGGEFVTVLWALATHTGMRRAPVALAPPVDVEMEHV</sequence>
<reference evidence="4" key="3">
    <citation type="submission" date="2018-08" db="UniProtKB">
        <authorList>
            <consortium name="EnsemblPlants"/>
        </authorList>
    </citation>
    <scope>IDENTIFICATION</scope>
    <source>
        <strain evidence="4">cv. Bd21</strain>
    </source>
</reference>
<gene>
    <name evidence="4" type="primary">LOC100845177</name>
    <name evidence="3" type="ORF">BRADI_2g33330v3</name>
</gene>
<dbReference type="Pfam" id="PF13968">
    <property type="entry name" value="DUF4220"/>
    <property type="match status" value="1"/>
</dbReference>
<evidence type="ECO:0000313" key="3">
    <source>
        <dbReference type="EMBL" id="KQK07140.1"/>
    </source>
</evidence>
<keyword evidence="5" id="KW-1185">Reference proteome</keyword>
<evidence type="ECO:0000313" key="5">
    <source>
        <dbReference type="Proteomes" id="UP000008810"/>
    </source>
</evidence>
<feature type="transmembrane region" description="Helical" evidence="1">
    <location>
        <begin position="475"/>
        <end position="494"/>
    </location>
</feature>
<proteinExistence type="predicted"/>
<dbReference type="GeneID" id="100845177"/>
<protein>
    <recommendedName>
        <fullName evidence="2">DUF4220 domain-containing protein</fullName>
    </recommendedName>
</protein>
<keyword evidence="1" id="KW-1133">Transmembrane helix</keyword>
<dbReference type="InterPro" id="IPR007658">
    <property type="entry name" value="DUF594"/>
</dbReference>
<evidence type="ECO:0000259" key="2">
    <source>
        <dbReference type="Pfam" id="PF13968"/>
    </source>
</evidence>
<dbReference type="HOGENOM" id="CLU_008762_0_1_1"/>
<dbReference type="OrthoDB" id="666337at2759"/>
<dbReference type="Proteomes" id="UP000008810">
    <property type="component" value="Chromosome 2"/>
</dbReference>
<evidence type="ECO:0000313" key="4">
    <source>
        <dbReference type="EnsemblPlants" id="KQK07140"/>
    </source>
</evidence>
<accession>I1HL39</accession>
<keyword evidence="1" id="KW-0812">Transmembrane</keyword>
<organism evidence="4">
    <name type="scientific">Brachypodium distachyon</name>
    <name type="common">Purple false brome</name>
    <name type="synonym">Trachynia distachya</name>
    <dbReference type="NCBI Taxonomy" id="15368"/>
    <lineage>
        <taxon>Eukaryota</taxon>
        <taxon>Viridiplantae</taxon>
        <taxon>Streptophyta</taxon>
        <taxon>Embryophyta</taxon>
        <taxon>Tracheophyta</taxon>
        <taxon>Spermatophyta</taxon>
        <taxon>Magnoliopsida</taxon>
        <taxon>Liliopsida</taxon>
        <taxon>Poales</taxon>
        <taxon>Poaceae</taxon>
        <taxon>BOP clade</taxon>
        <taxon>Pooideae</taxon>
        <taxon>Stipodae</taxon>
        <taxon>Brachypodieae</taxon>
        <taxon>Brachypodium</taxon>
    </lineage>
</organism>
<name>I1HL39_BRADI</name>
<feature type="domain" description="DUF4220" evidence="2">
    <location>
        <begin position="158"/>
        <end position="511"/>
    </location>
</feature>
<dbReference type="RefSeq" id="XP_003566458.1">
    <property type="nucleotide sequence ID" value="XM_003566410.4"/>
</dbReference>
<feature type="transmembrane region" description="Helical" evidence="1">
    <location>
        <begin position="450"/>
        <end position="469"/>
    </location>
</feature>
<dbReference type="EMBL" id="CM000881">
    <property type="protein sequence ID" value="KQK07140.1"/>
    <property type="molecule type" value="Genomic_DNA"/>
</dbReference>
<dbReference type="eggNOG" id="ENOG502QSWW">
    <property type="taxonomic scope" value="Eukaryota"/>
</dbReference>
<dbReference type="Gramene" id="KQK07140">
    <property type="protein sequence ID" value="KQK07140"/>
    <property type="gene ID" value="BRADI_2g33330v3"/>
</dbReference>
<evidence type="ECO:0000256" key="1">
    <source>
        <dbReference type="SAM" id="Phobius"/>
    </source>
</evidence>
<feature type="transmembrane region" description="Helical" evidence="1">
    <location>
        <begin position="43"/>
        <end position="65"/>
    </location>
</feature>
<feature type="transmembrane region" description="Helical" evidence="1">
    <location>
        <begin position="77"/>
        <end position="96"/>
    </location>
</feature>
<dbReference type="InterPro" id="IPR025315">
    <property type="entry name" value="DUF4220"/>
</dbReference>
<dbReference type="Pfam" id="PF04578">
    <property type="entry name" value="DUF594"/>
    <property type="match status" value="1"/>
</dbReference>
<reference evidence="3 4" key="1">
    <citation type="journal article" date="2010" name="Nature">
        <title>Genome sequencing and analysis of the model grass Brachypodium distachyon.</title>
        <authorList>
            <consortium name="International Brachypodium Initiative"/>
        </authorList>
    </citation>
    <scope>NUCLEOTIDE SEQUENCE [LARGE SCALE GENOMIC DNA]</scope>
    <source>
        <strain evidence="3">Bd21</strain>
        <strain evidence="4">cv. Bd21</strain>
    </source>
</reference>
<dbReference type="AlphaFoldDB" id="I1HL39"/>
<dbReference type="PANTHER" id="PTHR31325">
    <property type="entry name" value="OS01G0798800 PROTEIN-RELATED"/>
    <property type="match status" value="1"/>
</dbReference>
<dbReference type="EnsemblPlants" id="KQK07140">
    <property type="protein sequence ID" value="KQK07140"/>
    <property type="gene ID" value="BRADI_2g33330v3"/>
</dbReference>